<feature type="domain" description="BUB1 N-terminal" evidence="1">
    <location>
        <begin position="70"/>
        <end position="233"/>
    </location>
</feature>
<reference evidence="3" key="1">
    <citation type="submission" date="2022-11" db="UniProtKB">
        <authorList>
            <consortium name="WormBaseParasite"/>
        </authorList>
    </citation>
    <scope>IDENTIFICATION</scope>
</reference>
<evidence type="ECO:0000313" key="3">
    <source>
        <dbReference type="WBParaSite" id="Gr19_v10_g12430.t1"/>
    </source>
</evidence>
<dbReference type="InterPro" id="IPR015661">
    <property type="entry name" value="Bub1/Mad3"/>
</dbReference>
<dbReference type="Gene3D" id="1.25.40.430">
    <property type="match status" value="1"/>
</dbReference>
<dbReference type="Pfam" id="PF08311">
    <property type="entry name" value="Mad3_BUB1_I"/>
    <property type="match status" value="1"/>
</dbReference>
<dbReference type="SMART" id="SM00777">
    <property type="entry name" value="Mad3_BUB1_I"/>
    <property type="match status" value="1"/>
</dbReference>
<dbReference type="PANTHER" id="PTHR14030:SF28">
    <property type="entry name" value="BUB1 N-TERMINAL DOMAIN-CONTAINING PROTEIN"/>
    <property type="match status" value="1"/>
</dbReference>
<proteinExistence type="predicted"/>
<dbReference type="GO" id="GO:0051754">
    <property type="term" value="P:meiotic sister chromatid cohesion, centromeric"/>
    <property type="evidence" value="ECO:0007669"/>
    <property type="project" value="TreeGrafter"/>
</dbReference>
<dbReference type="WBParaSite" id="Gr19_v10_g12430.t1">
    <property type="protein sequence ID" value="Gr19_v10_g12430.t1"/>
    <property type="gene ID" value="Gr19_v10_g12430"/>
</dbReference>
<evidence type="ECO:0000259" key="1">
    <source>
        <dbReference type="PROSITE" id="PS51489"/>
    </source>
</evidence>
<name>A0A914H1R3_GLORO</name>
<protein>
    <submittedName>
        <fullName evidence="3">BUB1 N-terminal domain-containing protein</fullName>
    </submittedName>
</protein>
<dbReference type="PANTHER" id="PTHR14030">
    <property type="entry name" value="MITOTIC CHECKPOINT SERINE/THREONINE-PROTEIN KINASE BUB1"/>
    <property type="match status" value="1"/>
</dbReference>
<sequence length="422" mass="47763">MCLVNSNDETEPTNFTNIKRNKNMSVNGDEDWFENVENFRPLRGGRRAGTLNEVATGKTKIPIERAEQKFLIEFASASKETDPLETMYRFTSWFEENFPSGKQKHFCPLLYKICTTYCPMVVYKNDERLLKLWLKLAENFPESGLAIMEFAFAKGSCRQLAKFYVHWSTMFQSIGWWNKAREKLQLGQKMCAMPLDLLHGAVDELEASVMRVMRCGTDEISLAVSEENSRETLGKLRGLGRRHFAPIIRAAQGPTGTLPSGSIKKTSSRVAKAKIGDPFEILADESTDCISDEYPPTVLFQTPIGTRPGKRSFIAESLRNDQDYQTLFGTFDIQEKVDLQITNEENELNANGVSASRLPTIPAHTPAQPNFEIFREAGDDDDGQPKKAARSKLKLRKEYVQSMSVEEGFAHKIVSDKSKERK</sequence>
<dbReference type="GO" id="GO:0007094">
    <property type="term" value="P:mitotic spindle assembly checkpoint signaling"/>
    <property type="evidence" value="ECO:0007669"/>
    <property type="project" value="InterPro"/>
</dbReference>
<dbReference type="GO" id="GO:0005634">
    <property type="term" value="C:nucleus"/>
    <property type="evidence" value="ECO:0007669"/>
    <property type="project" value="TreeGrafter"/>
</dbReference>
<organism evidence="2 3">
    <name type="scientific">Globodera rostochiensis</name>
    <name type="common">Golden nematode worm</name>
    <name type="synonym">Heterodera rostochiensis</name>
    <dbReference type="NCBI Taxonomy" id="31243"/>
    <lineage>
        <taxon>Eukaryota</taxon>
        <taxon>Metazoa</taxon>
        <taxon>Ecdysozoa</taxon>
        <taxon>Nematoda</taxon>
        <taxon>Chromadorea</taxon>
        <taxon>Rhabditida</taxon>
        <taxon>Tylenchina</taxon>
        <taxon>Tylenchomorpha</taxon>
        <taxon>Tylenchoidea</taxon>
        <taxon>Heteroderidae</taxon>
        <taxon>Heteroderinae</taxon>
        <taxon>Globodera</taxon>
    </lineage>
</organism>
<dbReference type="GO" id="GO:0004672">
    <property type="term" value="F:protein kinase activity"/>
    <property type="evidence" value="ECO:0007669"/>
    <property type="project" value="TreeGrafter"/>
</dbReference>
<dbReference type="PROSITE" id="PS51489">
    <property type="entry name" value="BUB1_N"/>
    <property type="match status" value="1"/>
</dbReference>
<dbReference type="AlphaFoldDB" id="A0A914H1R3"/>
<dbReference type="Proteomes" id="UP000887572">
    <property type="component" value="Unplaced"/>
</dbReference>
<evidence type="ECO:0000313" key="2">
    <source>
        <dbReference type="Proteomes" id="UP000887572"/>
    </source>
</evidence>
<dbReference type="InterPro" id="IPR013212">
    <property type="entry name" value="Mad3/Bub1_I"/>
</dbReference>
<accession>A0A914H1R3</accession>
<keyword evidence="2" id="KW-1185">Reference proteome</keyword>